<comment type="subunit">
    <text evidence="4">Component of the Mediator complex.</text>
</comment>
<evidence type="ECO:0000313" key="6">
    <source>
        <dbReference type="Proteomes" id="UP000193067"/>
    </source>
</evidence>
<keyword evidence="4" id="KW-0805">Transcription regulation</keyword>
<reference evidence="5 6" key="1">
    <citation type="journal article" date="2015" name="Biotechnol. Biofuels">
        <title>Enhanced degradation of softwood versus hardwood by the white-rot fungus Pycnoporus coccineus.</title>
        <authorList>
            <person name="Couturier M."/>
            <person name="Navarro D."/>
            <person name="Chevret D."/>
            <person name="Henrissat B."/>
            <person name="Piumi F."/>
            <person name="Ruiz-Duenas F.J."/>
            <person name="Martinez A.T."/>
            <person name="Grigoriev I.V."/>
            <person name="Riley R."/>
            <person name="Lipzen A."/>
            <person name="Berrin J.G."/>
            <person name="Master E.R."/>
            <person name="Rosso M.N."/>
        </authorList>
    </citation>
    <scope>NUCLEOTIDE SEQUENCE [LARGE SCALE GENOMIC DNA]</scope>
    <source>
        <strain evidence="5 6">BRFM310</strain>
    </source>
</reference>
<dbReference type="OrthoDB" id="2536675at2759"/>
<accession>A0A1Y2IRY0</accession>
<name>A0A1Y2IRY0_TRAC3</name>
<dbReference type="EMBL" id="KZ084100">
    <property type="protein sequence ID" value="OSD03433.1"/>
    <property type="molecule type" value="Genomic_DNA"/>
</dbReference>
<dbReference type="GO" id="GO:0003712">
    <property type="term" value="F:transcription coregulator activity"/>
    <property type="evidence" value="ECO:0007669"/>
    <property type="project" value="InterPro"/>
</dbReference>
<evidence type="ECO:0000256" key="1">
    <source>
        <dbReference type="ARBA" id="ARBA00004123"/>
    </source>
</evidence>
<dbReference type="Pfam" id="PF08612">
    <property type="entry name" value="Med20"/>
    <property type="match status" value="1"/>
</dbReference>
<comment type="subcellular location">
    <subcellularLocation>
        <location evidence="1 4">Nucleus</location>
    </subcellularLocation>
</comment>
<keyword evidence="6" id="KW-1185">Reference proteome</keyword>
<comment type="similarity">
    <text evidence="2 4">Belongs to the Mediator complex subunit 20 family.</text>
</comment>
<comment type="function">
    <text evidence="4">Component of the Mediator complex, a coactivator involved in the regulated transcription of nearly all RNA polymerase II-dependent genes. Mediator functions as a bridge to convey information from gene-specific regulatory proteins to the basal RNA polymerase II transcription machinery. Mediator is recruited to promoters by direct interactions with regulatory proteins and serves as a scaffold for the assembly of a functional preinitiation complex with RNA polymerase II and the general transcription factors.</text>
</comment>
<keyword evidence="4" id="KW-0804">Transcription</keyword>
<dbReference type="Proteomes" id="UP000193067">
    <property type="component" value="Unassembled WGS sequence"/>
</dbReference>
<evidence type="ECO:0000256" key="3">
    <source>
        <dbReference type="ARBA" id="ARBA00023242"/>
    </source>
</evidence>
<dbReference type="STRING" id="1353009.A0A1Y2IRY0"/>
<dbReference type="GO" id="GO:0006357">
    <property type="term" value="P:regulation of transcription by RNA polymerase II"/>
    <property type="evidence" value="ECO:0007669"/>
    <property type="project" value="InterPro"/>
</dbReference>
<organism evidence="5 6">
    <name type="scientific">Trametes coccinea (strain BRFM310)</name>
    <name type="common">Pycnoporus coccineus</name>
    <dbReference type="NCBI Taxonomy" id="1353009"/>
    <lineage>
        <taxon>Eukaryota</taxon>
        <taxon>Fungi</taxon>
        <taxon>Dikarya</taxon>
        <taxon>Basidiomycota</taxon>
        <taxon>Agaricomycotina</taxon>
        <taxon>Agaricomycetes</taxon>
        <taxon>Polyporales</taxon>
        <taxon>Polyporaceae</taxon>
        <taxon>Trametes</taxon>
    </lineage>
</organism>
<evidence type="ECO:0000256" key="4">
    <source>
        <dbReference type="RuleBase" id="RU364152"/>
    </source>
</evidence>
<keyword evidence="3 4" id="KW-0539">Nucleus</keyword>
<dbReference type="InterPro" id="IPR013921">
    <property type="entry name" value="Mediator_Med20"/>
</dbReference>
<proteinExistence type="inferred from homology"/>
<keyword evidence="4" id="KW-0010">Activator</keyword>
<sequence>MGYTGLARWINAPTTSIELIHQNIIRNHQGQYKGKWSISIRSYRSTLSSIPGYQVPAERSMCALTMNDNVFVLLEDPAAPMHSEYQQKATELAQTQPGVTLPPPAHYRHTFPTLSPPGALEQLLAQLRARWVSVRQTGSSSATGQKAQGTGQMLTVEGHVYSIGTDWLVRAGNVLLAGGAVKGMFLEAEYLPLPTMPTRANERGETDLQFLLSNLLLSVLPNVPDARIVAVTIGDAQWEEILWEEPEDDEQKDNMVDEDEDDIYAKEGDLPAVKKGDWIGVERDRRSAFLIIGALKQEGLL</sequence>
<evidence type="ECO:0000256" key="2">
    <source>
        <dbReference type="ARBA" id="ARBA00010743"/>
    </source>
</evidence>
<dbReference type="AlphaFoldDB" id="A0A1Y2IRY0"/>
<protein>
    <recommendedName>
        <fullName evidence="4">Mediator of RNA polymerase II transcription subunit 20</fullName>
    </recommendedName>
    <alternativeName>
        <fullName evidence="4">Mediator complex subunit 20</fullName>
    </alternativeName>
</protein>
<evidence type="ECO:0000313" key="5">
    <source>
        <dbReference type="EMBL" id="OSD03433.1"/>
    </source>
</evidence>
<gene>
    <name evidence="4" type="primary">MED20</name>
    <name evidence="5" type="ORF">PYCCODRAFT_1466818</name>
</gene>
<dbReference type="GO" id="GO:0016592">
    <property type="term" value="C:mediator complex"/>
    <property type="evidence" value="ECO:0007669"/>
    <property type="project" value="InterPro"/>
</dbReference>